<dbReference type="PaxDb" id="73239-Q7RHJ2"/>
<keyword evidence="1" id="KW-0812">Transmembrane</keyword>
<comment type="caution">
    <text evidence="2">The sequence shown here is derived from an EMBL/GenBank/DDBJ whole genome shotgun (WGS) entry which is preliminary data.</text>
</comment>
<evidence type="ECO:0000313" key="2">
    <source>
        <dbReference type="EMBL" id="EAA15799.1"/>
    </source>
</evidence>
<evidence type="ECO:0000256" key="1">
    <source>
        <dbReference type="SAM" id="Phobius"/>
    </source>
</evidence>
<protein>
    <submittedName>
        <fullName evidence="2">Uncharacterized protein</fullName>
    </submittedName>
</protein>
<dbReference type="Proteomes" id="UP000008553">
    <property type="component" value="Unassembled WGS sequence"/>
</dbReference>
<name>Q7RHJ2_PLAYO</name>
<keyword evidence="1" id="KW-1133">Transmembrane helix</keyword>
<reference evidence="2 3" key="1">
    <citation type="journal article" date="2002" name="Nature">
        <title>Genome sequence and comparative analysis of the model rodent malaria parasite Plasmodium yoelii yoelii.</title>
        <authorList>
            <person name="Carlton J.M."/>
            <person name="Angiuoli S.V."/>
            <person name="Suh B.B."/>
            <person name="Kooij T.W."/>
            <person name="Pertea M."/>
            <person name="Silva J.C."/>
            <person name="Ermolaeva M.D."/>
            <person name="Allen J.E."/>
            <person name="Selengut J.D."/>
            <person name="Koo H.L."/>
            <person name="Peterson J.D."/>
            <person name="Pop M."/>
            <person name="Kosack D.S."/>
            <person name="Shumway M.F."/>
            <person name="Bidwell S.L."/>
            <person name="Shallom S.J."/>
            <person name="van Aken S.E."/>
            <person name="Riedmuller S.B."/>
            <person name="Feldblyum T.V."/>
            <person name="Cho J.K."/>
            <person name="Quackenbush J."/>
            <person name="Sedegah M."/>
            <person name="Shoaibi A."/>
            <person name="Cummings L.M."/>
            <person name="Florens L."/>
            <person name="Yates J.R."/>
            <person name="Raine J.D."/>
            <person name="Sinden R.E."/>
            <person name="Harris M.A."/>
            <person name="Cunningham D.A."/>
            <person name="Preiser P.R."/>
            <person name="Bergman L.W."/>
            <person name="Vaidya A.B."/>
            <person name="van Lin L.H."/>
            <person name="Janse C.J."/>
            <person name="Waters A.P."/>
            <person name="Smith H.O."/>
            <person name="White O.R."/>
            <person name="Salzberg S.L."/>
            <person name="Venter J.C."/>
            <person name="Fraser C.M."/>
            <person name="Hoffman S.L."/>
            <person name="Gardner M.J."/>
            <person name="Carucci D.J."/>
        </authorList>
    </citation>
    <scope>NUCLEOTIDE SEQUENCE [LARGE SCALE GENOMIC DNA]</scope>
    <source>
        <strain evidence="2 3">17XNL</strain>
    </source>
</reference>
<dbReference type="AlphaFoldDB" id="Q7RHJ2"/>
<keyword evidence="1" id="KW-0472">Membrane</keyword>
<dbReference type="EMBL" id="AABL01001197">
    <property type="protein sequence ID" value="EAA15799.1"/>
    <property type="molecule type" value="Genomic_DNA"/>
</dbReference>
<sequence>MNENSTSIIYVGVNMPTDQVISCIHAYFLYISFFLKYSWIYAHKKTKVPFYTLKKYNIYSYICYR</sequence>
<dbReference type="InParanoid" id="Q7RHJ2"/>
<evidence type="ECO:0000313" key="3">
    <source>
        <dbReference type="Proteomes" id="UP000008553"/>
    </source>
</evidence>
<gene>
    <name evidence="2" type="ORF">PY03994</name>
</gene>
<keyword evidence="3" id="KW-1185">Reference proteome</keyword>
<organism evidence="2 3">
    <name type="scientific">Plasmodium yoelii yoelii</name>
    <dbReference type="NCBI Taxonomy" id="73239"/>
    <lineage>
        <taxon>Eukaryota</taxon>
        <taxon>Sar</taxon>
        <taxon>Alveolata</taxon>
        <taxon>Apicomplexa</taxon>
        <taxon>Aconoidasida</taxon>
        <taxon>Haemosporida</taxon>
        <taxon>Plasmodiidae</taxon>
        <taxon>Plasmodium</taxon>
        <taxon>Plasmodium (Vinckeia)</taxon>
    </lineage>
</organism>
<feature type="transmembrane region" description="Helical" evidence="1">
    <location>
        <begin position="24"/>
        <end position="42"/>
    </location>
</feature>
<proteinExistence type="predicted"/>
<accession>Q7RHJ2</accession>